<gene>
    <name evidence="4" type="ORF">SEMRO_75_G040980.1</name>
</gene>
<dbReference type="AlphaFoldDB" id="A0A9N8DDZ9"/>
<keyword evidence="4" id="KW-0503">Monooxygenase</keyword>
<dbReference type="InterPro" id="IPR013785">
    <property type="entry name" value="Aldolase_TIM"/>
</dbReference>
<evidence type="ECO:0000256" key="3">
    <source>
        <dbReference type="ARBA" id="ARBA00023002"/>
    </source>
</evidence>
<evidence type="ECO:0000256" key="2">
    <source>
        <dbReference type="ARBA" id="ARBA00022643"/>
    </source>
</evidence>
<protein>
    <submittedName>
        <fullName evidence="4">Probable nitronate monooxygenase</fullName>
    </submittedName>
</protein>
<keyword evidence="3" id="KW-0560">Oxidoreductase</keyword>
<dbReference type="OrthoDB" id="412383at2759"/>
<evidence type="ECO:0000313" key="4">
    <source>
        <dbReference type="EMBL" id="CAB9500055.1"/>
    </source>
</evidence>
<accession>A0A9N8DDZ9</accession>
<name>A0A9N8DDZ9_9STRA</name>
<dbReference type="Gene3D" id="3.20.20.70">
    <property type="entry name" value="Aldolase class I"/>
    <property type="match status" value="1"/>
</dbReference>
<dbReference type="SUPFAM" id="SSF51412">
    <property type="entry name" value="Inosine monophosphate dehydrogenase (IMPDH)"/>
    <property type="match status" value="1"/>
</dbReference>
<dbReference type="GO" id="GO:0018580">
    <property type="term" value="F:nitronate monooxygenase activity"/>
    <property type="evidence" value="ECO:0007669"/>
    <property type="project" value="InterPro"/>
</dbReference>
<dbReference type="Proteomes" id="UP001153069">
    <property type="component" value="Unassembled WGS sequence"/>
</dbReference>
<keyword evidence="5" id="KW-1185">Reference proteome</keyword>
<evidence type="ECO:0000256" key="1">
    <source>
        <dbReference type="ARBA" id="ARBA00022630"/>
    </source>
</evidence>
<evidence type="ECO:0000313" key="5">
    <source>
        <dbReference type="Proteomes" id="UP001153069"/>
    </source>
</evidence>
<comment type="caution">
    <text evidence="4">The sequence shown here is derived from an EMBL/GenBank/DDBJ whole genome shotgun (WGS) entry which is preliminary data.</text>
</comment>
<dbReference type="InterPro" id="IPR004136">
    <property type="entry name" value="NMO"/>
</dbReference>
<dbReference type="EMBL" id="CAICTM010000074">
    <property type="protein sequence ID" value="CAB9500055.1"/>
    <property type="molecule type" value="Genomic_DNA"/>
</dbReference>
<dbReference type="PANTHER" id="PTHR32332:SF20">
    <property type="entry name" value="2-NITROPROPANE DIOXYGENASE-LIKE PROTEIN"/>
    <property type="match status" value="1"/>
</dbReference>
<dbReference type="CDD" id="cd04730">
    <property type="entry name" value="NPD_like"/>
    <property type="match status" value="1"/>
</dbReference>
<proteinExistence type="predicted"/>
<keyword evidence="1" id="KW-0285">Flavoprotein</keyword>
<keyword evidence="2" id="KW-0288">FMN</keyword>
<organism evidence="4 5">
    <name type="scientific">Seminavis robusta</name>
    <dbReference type="NCBI Taxonomy" id="568900"/>
    <lineage>
        <taxon>Eukaryota</taxon>
        <taxon>Sar</taxon>
        <taxon>Stramenopiles</taxon>
        <taxon>Ochrophyta</taxon>
        <taxon>Bacillariophyta</taxon>
        <taxon>Bacillariophyceae</taxon>
        <taxon>Bacillariophycidae</taxon>
        <taxon>Naviculales</taxon>
        <taxon>Naviculaceae</taxon>
        <taxon>Seminavis</taxon>
    </lineage>
</organism>
<dbReference type="Pfam" id="PF03060">
    <property type="entry name" value="NMO"/>
    <property type="match status" value="1"/>
</dbReference>
<sequence>MSSSAIFQPAVRTRITSLLQCKYPLLLPGMSWISTPRLVAAVSNAGGCGILATGPLSPDETRESIREIRSLTDQPFGIGATLLMPGATENAQVALEEQVPLINVSLGKPDWIAQEAHAYGGKVLATVTNAKHATIALEAGADALMVTGHEAAAHGGDVTSLVLIAAMAQQFPNVPLVAAGGFANGRGLAAALALGADAVAMGSRLAVTQDSPLAESVKEAVSDHAVTEADTLYGKNFDGIPARVLKTPMASRRMKNRPNPLSVLARAFQAAGDMKVPLWKILPGMLVEYDKIYALAQFGAATQDIQAATVDGSLDKGVQFIGQSCGLIQDIPTVHELIQQIIAEARQTSLQNVARFEEPGDASIINSSTEELAS</sequence>
<dbReference type="PANTHER" id="PTHR32332">
    <property type="entry name" value="2-NITROPROPANE DIOXYGENASE"/>
    <property type="match status" value="1"/>
</dbReference>
<reference evidence="4" key="1">
    <citation type="submission" date="2020-06" db="EMBL/GenBank/DDBJ databases">
        <authorList>
            <consortium name="Plant Systems Biology data submission"/>
        </authorList>
    </citation>
    <scope>NUCLEOTIDE SEQUENCE</scope>
    <source>
        <strain evidence="4">D6</strain>
    </source>
</reference>